<sequence length="451" mass="49733">MDAIEAFTRAHGSALRWIIVAAWVAASLGAFRLSLDKRCSAREGWLVVAILCLGFALETAHPLRFALTGWLREELRTLGGDEAVRNRRPLQLVVIASVIVPLLVLVTVRIVRTEGISRPGKIGLLGAGIGSTGLVLETISWHYLDQNYFYRALRFAGLGLVLYGVGSGLMRTRSRLSLQTPRWVRPMTVSDPLPAQVPVWVWGVPFVPWTLSRTVDEVERLIGAGGARYFMTVNLHTAMLVSEDPAVRAAVDGAAFVVADGMPLVWASRVRGPRLPERVTGADLFPALCARAAQKGYRVFFLGGPPGVGAAAAENLSARFPGLQVVGTESPPYRPLTAREEGELLDRVRGARPHLVFVSFSQPKGELWTHQNSSALSGAVCVNIGAALDFAAGRIRRAPRWMQRTGLEWMYRLAREPRRLFTRYARNAAFVARMLLTELTNRNRRRNRPDT</sequence>
<dbReference type="EMBL" id="JAGKQQ010000001">
    <property type="protein sequence ID" value="MBP3960054.1"/>
    <property type="molecule type" value="Genomic_DNA"/>
</dbReference>
<evidence type="ECO:0000313" key="4">
    <source>
        <dbReference type="EMBL" id="MBP3960054.1"/>
    </source>
</evidence>
<organism evidence="4 5">
    <name type="scientific">Gemmata palustris</name>
    <dbReference type="NCBI Taxonomy" id="2822762"/>
    <lineage>
        <taxon>Bacteria</taxon>
        <taxon>Pseudomonadati</taxon>
        <taxon>Planctomycetota</taxon>
        <taxon>Planctomycetia</taxon>
        <taxon>Gemmatales</taxon>
        <taxon>Gemmataceae</taxon>
        <taxon>Gemmata</taxon>
    </lineage>
</organism>
<dbReference type="Pfam" id="PF03808">
    <property type="entry name" value="Glyco_tran_WecG"/>
    <property type="match status" value="1"/>
</dbReference>
<feature type="transmembrane region" description="Helical" evidence="3">
    <location>
        <begin position="45"/>
        <end position="70"/>
    </location>
</feature>
<keyword evidence="5" id="KW-1185">Reference proteome</keyword>
<keyword evidence="2" id="KW-0808">Transferase</keyword>
<feature type="transmembrane region" description="Helical" evidence="3">
    <location>
        <begin position="123"/>
        <end position="143"/>
    </location>
</feature>
<evidence type="ECO:0000256" key="2">
    <source>
        <dbReference type="ARBA" id="ARBA00022679"/>
    </source>
</evidence>
<keyword evidence="1" id="KW-0328">Glycosyltransferase</keyword>
<gene>
    <name evidence="4" type="ORF">J8F10_32910</name>
</gene>
<accession>A0ABS5C247</accession>
<dbReference type="NCBIfam" id="TIGR00696">
    <property type="entry name" value="wecG_tagA_cpsF"/>
    <property type="match status" value="1"/>
</dbReference>
<feature type="transmembrane region" description="Helical" evidence="3">
    <location>
        <begin position="149"/>
        <end position="170"/>
    </location>
</feature>
<name>A0ABS5C247_9BACT</name>
<evidence type="ECO:0000256" key="3">
    <source>
        <dbReference type="SAM" id="Phobius"/>
    </source>
</evidence>
<evidence type="ECO:0000313" key="5">
    <source>
        <dbReference type="Proteomes" id="UP000676565"/>
    </source>
</evidence>
<dbReference type="InterPro" id="IPR004629">
    <property type="entry name" value="WecG_TagA_CpsF"/>
</dbReference>
<dbReference type="PANTHER" id="PTHR34136">
    <property type="match status" value="1"/>
</dbReference>
<dbReference type="Proteomes" id="UP000676565">
    <property type="component" value="Unassembled WGS sequence"/>
</dbReference>
<keyword evidence="3" id="KW-1133">Transmembrane helix</keyword>
<feature type="transmembrane region" description="Helical" evidence="3">
    <location>
        <begin position="14"/>
        <end position="33"/>
    </location>
</feature>
<feature type="transmembrane region" description="Helical" evidence="3">
    <location>
        <begin position="90"/>
        <end position="111"/>
    </location>
</feature>
<proteinExistence type="predicted"/>
<protein>
    <submittedName>
        <fullName evidence="4">WecB/TagA/CpsF family glycosyltransferase</fullName>
    </submittedName>
</protein>
<evidence type="ECO:0000256" key="1">
    <source>
        <dbReference type="ARBA" id="ARBA00022676"/>
    </source>
</evidence>
<dbReference type="RefSeq" id="WP_210661059.1">
    <property type="nucleotide sequence ID" value="NZ_JAGKQQ010000001.1"/>
</dbReference>
<keyword evidence="3" id="KW-0812">Transmembrane</keyword>
<comment type="caution">
    <text evidence="4">The sequence shown here is derived from an EMBL/GenBank/DDBJ whole genome shotgun (WGS) entry which is preliminary data.</text>
</comment>
<reference evidence="4 5" key="1">
    <citation type="submission" date="2021-04" db="EMBL/GenBank/DDBJ databases">
        <authorList>
            <person name="Ivanova A."/>
        </authorList>
    </citation>
    <scope>NUCLEOTIDE SEQUENCE [LARGE SCALE GENOMIC DNA]</scope>
    <source>
        <strain evidence="4 5">G18</strain>
    </source>
</reference>
<dbReference type="CDD" id="cd06533">
    <property type="entry name" value="Glyco_transf_WecG_TagA"/>
    <property type="match status" value="1"/>
</dbReference>
<keyword evidence="3" id="KW-0472">Membrane</keyword>
<dbReference type="PANTHER" id="PTHR34136:SF1">
    <property type="entry name" value="UDP-N-ACETYL-D-MANNOSAMINURONIC ACID TRANSFERASE"/>
    <property type="match status" value="1"/>
</dbReference>